<comment type="function">
    <text evidence="1">Component of the exocyst complex involved in the docking of exocytic vesicles with fusion sites on the plasma membrane.</text>
</comment>
<dbReference type="PANTHER" id="PTHR14146:SF0">
    <property type="entry name" value="EXOCYST COMPLEX COMPONENT 4"/>
    <property type="match status" value="1"/>
</dbReference>
<dbReference type="InterPro" id="IPR039682">
    <property type="entry name" value="Sec8/EXOC4"/>
</dbReference>
<reference evidence="2 3" key="1">
    <citation type="submission" date="2024-04" db="EMBL/GenBank/DDBJ databases">
        <title>Tritrichomonas musculus Genome.</title>
        <authorList>
            <person name="Alves-Ferreira E."/>
            <person name="Grigg M."/>
            <person name="Lorenzi H."/>
            <person name="Galac M."/>
        </authorList>
    </citation>
    <scope>NUCLEOTIDE SEQUENCE [LARGE SCALE GENOMIC DNA]</scope>
    <source>
        <strain evidence="2 3">EAF2021</strain>
    </source>
</reference>
<comment type="caution">
    <text evidence="2">The sequence shown here is derived from an EMBL/GenBank/DDBJ whole genome shotgun (WGS) entry which is preliminary data.</text>
</comment>
<gene>
    <name evidence="2" type="ORF">M9Y10_018852</name>
</gene>
<keyword evidence="1" id="KW-0813">Transport</keyword>
<dbReference type="Proteomes" id="UP001470230">
    <property type="component" value="Unassembled WGS sequence"/>
</dbReference>
<keyword evidence="1" id="KW-0268">Exocytosis</keyword>
<comment type="similarity">
    <text evidence="1">Belongs to the SEC8 family.</text>
</comment>
<evidence type="ECO:0000313" key="2">
    <source>
        <dbReference type="EMBL" id="KAK8847820.1"/>
    </source>
</evidence>
<protein>
    <recommendedName>
        <fullName evidence="1">Exocyst complex component Sec8</fullName>
    </recommendedName>
</protein>
<proteinExistence type="inferred from homology"/>
<sequence length="821" mass="94720">MAEENPNDDLWNRIKTFALQCDLIKKDFQPYDFAVRLWQRKTDIESKGSIDAHKQNLMEARNLASEVSVRYTPELQSISTRFVHKSQVTEKVEKTLSKAKKTIIDAERKFGSDPSHLLKSWKKVLKYQKEIDYLTQIEDLVQTPSIVFQLVDQGCILEAVNKIKGSLEVSENDPHMREITALQDVRTRLESCKNRVIDIIFDILFKELFVEERPDNFSFFPRDFKQDIPPEIESSKTRELISALVTLQSTSTFIEQLREQLNLKLAELMARTADQIKVKKQRNLSEGKDAFSEFIEVCQSFNPSNPLVSFVDSALCKIWVLLVQCNVIDMSSLHDSEQKGLTLGPAWKVITEEITKIANKFTTASGNKSHSSKSLTYHFLSADTTPTDANYTNIRIQLGIRPSIYNTLLIYPLVKNFKNLALQVFDISSVNDIEDEKFANDSESMIRNRSMELADTPINTRPIRVDQHDAPVFLNASLFIENIHHFIKAAMKFDSLQLTMSGAACDIINSFSSQCEQLFNQTNNKNRFYSRSLVKVDEYMRQPLVQKILVLGREDIDEAELNAFYEFEIKNESELFSGRKILAIEDTVRERFQLPTISSIAESLIYLTNSVRSFLAETNFESDTKLIYEKALRKADDIIYTCLIFIHIEMRCRCYAEIVQSIKNASYKLHGAPQGPDNYATVLTQNYTSNYDKLETCLVQSRHLFVFIGIPKLVYALHIKFLPMVREINDKGAQAILLNLQLFRQTFSSSTFPDMPMFSKTHWFVSNIYLSPDRILLALKQTKKFFTFEEMSPVFQMHQKQNENIAEALETLREMFNENNE</sequence>
<name>A0ABR2HHY4_9EUKA</name>
<evidence type="ECO:0000256" key="1">
    <source>
        <dbReference type="RuleBase" id="RU367079"/>
    </source>
</evidence>
<evidence type="ECO:0000313" key="3">
    <source>
        <dbReference type="Proteomes" id="UP001470230"/>
    </source>
</evidence>
<keyword evidence="1" id="KW-0653">Protein transport</keyword>
<dbReference type="PANTHER" id="PTHR14146">
    <property type="entry name" value="EXOCYST COMPLEX COMPONENT 4"/>
    <property type="match status" value="1"/>
</dbReference>
<accession>A0ABR2HHY4</accession>
<keyword evidence="3" id="KW-1185">Reference proteome</keyword>
<organism evidence="2 3">
    <name type="scientific">Tritrichomonas musculus</name>
    <dbReference type="NCBI Taxonomy" id="1915356"/>
    <lineage>
        <taxon>Eukaryota</taxon>
        <taxon>Metamonada</taxon>
        <taxon>Parabasalia</taxon>
        <taxon>Tritrichomonadida</taxon>
        <taxon>Tritrichomonadidae</taxon>
        <taxon>Tritrichomonas</taxon>
    </lineage>
</organism>
<dbReference type="EMBL" id="JAPFFF010000027">
    <property type="protein sequence ID" value="KAK8847820.1"/>
    <property type="molecule type" value="Genomic_DNA"/>
</dbReference>